<accession>A0ACC3ADY2</accession>
<dbReference type="Proteomes" id="UP001172386">
    <property type="component" value="Unassembled WGS sequence"/>
</dbReference>
<reference evidence="1" key="1">
    <citation type="submission" date="2022-10" db="EMBL/GenBank/DDBJ databases">
        <title>Culturing micro-colonial fungi from biological soil crusts in the Mojave desert and describing Neophaeococcomyces mojavensis, and introducing the new genera and species Taxawa tesnikishii.</title>
        <authorList>
            <person name="Kurbessoian T."/>
            <person name="Stajich J.E."/>
        </authorList>
    </citation>
    <scope>NUCLEOTIDE SEQUENCE</scope>
    <source>
        <strain evidence="1">JES_112</strain>
    </source>
</reference>
<comment type="caution">
    <text evidence="1">The sequence shown here is derived from an EMBL/GenBank/DDBJ whole genome shotgun (WGS) entry which is preliminary data.</text>
</comment>
<evidence type="ECO:0000313" key="1">
    <source>
        <dbReference type="EMBL" id="KAJ9660464.1"/>
    </source>
</evidence>
<proteinExistence type="predicted"/>
<evidence type="ECO:0000313" key="2">
    <source>
        <dbReference type="Proteomes" id="UP001172386"/>
    </source>
</evidence>
<keyword evidence="2" id="KW-1185">Reference proteome</keyword>
<dbReference type="EMBL" id="JAPDRQ010000031">
    <property type="protein sequence ID" value="KAJ9660464.1"/>
    <property type="molecule type" value="Genomic_DNA"/>
</dbReference>
<organism evidence="1 2">
    <name type="scientific">Neophaeococcomyces mojaviensis</name>
    <dbReference type="NCBI Taxonomy" id="3383035"/>
    <lineage>
        <taxon>Eukaryota</taxon>
        <taxon>Fungi</taxon>
        <taxon>Dikarya</taxon>
        <taxon>Ascomycota</taxon>
        <taxon>Pezizomycotina</taxon>
        <taxon>Eurotiomycetes</taxon>
        <taxon>Chaetothyriomycetidae</taxon>
        <taxon>Chaetothyriales</taxon>
        <taxon>Chaetothyriales incertae sedis</taxon>
        <taxon>Neophaeococcomyces</taxon>
    </lineage>
</organism>
<name>A0ACC3ADY2_9EURO</name>
<sequence length="382" mass="42903">MILDETTITSSAAPTSTRKHLKAKQLLSHPAFGSNEWHLPPTKSGHASINGTSQRPGGPFKIFYEIHGTGPIRLLLIMGLGAYRTAWKRQTKYFGHAPERASKYSVLVFDNRGVAKSDKPTCRYSTREMALDTVELLGHVGWLEESVVQATLAKAYGKAAGEAAEAGVKPMRDLNVAGVSMGGMIAQEVGLLLAPRIQSLFLVSTAPRIVRTVPFIENLRQRINMFIPRDIDVQLEEIAYRLFSKEFLETEDRENEDPKMNFPTTRDRFAASELAKRQDKEGFTRKGFVLQAIAAGWHHKSKAQLQEMVREIGAERICVMHGSIDQMITFRHFALFKEDMGEDSGVTFKEWDGAGHVLMWEKETAFNEAMQDFLEKMQKIDG</sequence>
<protein>
    <submittedName>
        <fullName evidence="1">Uncharacterized protein</fullName>
    </submittedName>
</protein>
<gene>
    <name evidence="1" type="ORF">H2198_002582</name>
</gene>